<feature type="compositionally biased region" description="Basic residues" evidence="12">
    <location>
        <begin position="285"/>
        <end position="297"/>
    </location>
</feature>
<keyword evidence="5" id="KW-1003">Cell membrane</keyword>
<evidence type="ECO:0000256" key="1">
    <source>
        <dbReference type="ARBA" id="ARBA00004651"/>
    </source>
</evidence>
<dbReference type="Proteomes" id="UP000323274">
    <property type="component" value="Unassembled WGS sequence"/>
</dbReference>
<evidence type="ECO:0000256" key="10">
    <source>
        <dbReference type="ARBA" id="ARBA00023169"/>
    </source>
</evidence>
<keyword evidence="10" id="KW-0270">Exopolysaccharide synthesis</keyword>
<evidence type="ECO:0000313" key="17">
    <source>
        <dbReference type="Proteomes" id="UP000323274"/>
    </source>
</evidence>
<feature type="domain" description="Tyrosine-protein kinase G-rich" evidence="15">
    <location>
        <begin position="191"/>
        <end position="236"/>
    </location>
</feature>
<dbReference type="RefSeq" id="WP_149333885.1">
    <property type="nucleotide sequence ID" value="NZ_BJJW01000002.1"/>
</dbReference>
<dbReference type="PANTHER" id="PTHR32309">
    <property type="entry name" value="TYROSINE-PROTEIN KINASE"/>
    <property type="match status" value="1"/>
</dbReference>
<evidence type="ECO:0000256" key="9">
    <source>
        <dbReference type="ARBA" id="ARBA00023136"/>
    </source>
</evidence>
<comment type="caution">
    <text evidence="16">The sequence shown here is derived from an EMBL/GenBank/DDBJ whole genome shotgun (WGS) entry which is preliminary data.</text>
</comment>
<feature type="transmembrane region" description="Helical" evidence="13">
    <location>
        <begin position="20"/>
        <end position="40"/>
    </location>
</feature>
<evidence type="ECO:0000256" key="11">
    <source>
        <dbReference type="ARBA" id="ARBA00045736"/>
    </source>
</evidence>
<comment type="subcellular location">
    <subcellularLocation>
        <location evidence="1">Cell membrane</location>
        <topology evidence="1">Multi-pass membrane protein</topology>
    </subcellularLocation>
</comment>
<evidence type="ECO:0000259" key="14">
    <source>
        <dbReference type="Pfam" id="PF02706"/>
    </source>
</evidence>
<evidence type="ECO:0000256" key="3">
    <source>
        <dbReference type="ARBA" id="ARBA00006683"/>
    </source>
</evidence>
<dbReference type="InterPro" id="IPR050445">
    <property type="entry name" value="Bact_polysacc_biosynth/exp"/>
</dbReference>
<dbReference type="PANTHER" id="PTHR32309:SF13">
    <property type="entry name" value="FERRIC ENTEROBACTIN TRANSPORT PROTEIN FEPE"/>
    <property type="match status" value="1"/>
</dbReference>
<dbReference type="Pfam" id="PF13807">
    <property type="entry name" value="GNVR"/>
    <property type="match status" value="1"/>
</dbReference>
<reference evidence="16 17" key="1">
    <citation type="submission" date="2019-04" db="EMBL/GenBank/DDBJ databases">
        <title>A pseudo-fructophilic Leuconostoc citreum strain F192-5 isolated from peel of satsuma mandarin: the first report for isolation and characterization of strain-dependent fructophilic-like characteristics.</title>
        <authorList>
            <person name="Maeno S."/>
            <person name="Tanizawa Y."/>
            <person name="Kajikawa A."/>
            <person name="Kanesaki Y."/>
            <person name="Kubota E."/>
            <person name="Arita M."/>
            <person name="Leon D."/>
            <person name="Endo A."/>
        </authorList>
    </citation>
    <scope>NUCLEOTIDE SEQUENCE [LARGE SCALE GENOMIC DNA]</scope>
    <source>
        <strain evidence="16 17">F192-5</strain>
    </source>
</reference>
<organism evidence="16 17">
    <name type="scientific">Leuconostoc citreum</name>
    <dbReference type="NCBI Taxonomy" id="33964"/>
    <lineage>
        <taxon>Bacteria</taxon>
        <taxon>Bacillati</taxon>
        <taxon>Bacillota</taxon>
        <taxon>Bacilli</taxon>
        <taxon>Lactobacillales</taxon>
        <taxon>Lactobacillaceae</taxon>
        <taxon>Leuconostoc</taxon>
    </lineage>
</organism>
<keyword evidence="6 13" id="KW-0812">Transmembrane</keyword>
<name>A0A5A5TYT4_LEUCI</name>
<feature type="transmembrane region" description="Helical" evidence="13">
    <location>
        <begin position="215"/>
        <end position="234"/>
    </location>
</feature>
<evidence type="ECO:0000256" key="2">
    <source>
        <dbReference type="ARBA" id="ARBA00005132"/>
    </source>
</evidence>
<keyword evidence="8 13" id="KW-1133">Transmembrane helix</keyword>
<feature type="region of interest" description="Disordered" evidence="12">
    <location>
        <begin position="277"/>
        <end position="297"/>
    </location>
</feature>
<comment type="function">
    <text evidence="11">Required for CpsD phosphorylation. Involved in the regulation of capsular polysaccharide biosynthesis. May be part of a complex that directs the coordinated polymerization and export to the cell surface of the capsular polysaccharide.</text>
</comment>
<evidence type="ECO:0000256" key="7">
    <source>
        <dbReference type="ARBA" id="ARBA00022903"/>
    </source>
</evidence>
<evidence type="ECO:0000256" key="5">
    <source>
        <dbReference type="ARBA" id="ARBA00022475"/>
    </source>
</evidence>
<protein>
    <recommendedName>
        <fullName evidence="4">Capsular polysaccharide biosynthesis protein CpsC</fullName>
    </recommendedName>
</protein>
<evidence type="ECO:0000256" key="6">
    <source>
        <dbReference type="ARBA" id="ARBA00022692"/>
    </source>
</evidence>
<comment type="similarity">
    <text evidence="3">Belongs to the CpsC/CapA family.</text>
</comment>
<sequence length="297" mass="32400">MNNVLELRQLWDIIRKHFFAIFFMALIGAGIGYGIAKFLIAPTYSASTSMLVNRSTDNTTGNANLSDQQADVQIINTYKNLVISSNVLGDVADKLKQPKTEVVQPAKPAVYETLADGTRRLVSPEQKEITKTSSQQTYDFTVDQLKKMVSISNQQNSQVFAINVTSKDPKQAALVANTVADSFKAKIGGFMKINNVSIIDSAKANKTPVGPNKKLFILAGVVILGGLAFLVALVRELSDTTIKSPDEVSQLFGFTNLGVVSHIKGMKHFDMAPTVQSMSDDGKAMHSRSRLSRLNKD</sequence>
<dbReference type="Pfam" id="PF02706">
    <property type="entry name" value="Wzz"/>
    <property type="match status" value="1"/>
</dbReference>
<evidence type="ECO:0000256" key="4">
    <source>
        <dbReference type="ARBA" id="ARBA00020739"/>
    </source>
</evidence>
<keyword evidence="7" id="KW-0972">Capsule biogenesis/degradation</keyword>
<dbReference type="InterPro" id="IPR032807">
    <property type="entry name" value="GNVR"/>
</dbReference>
<dbReference type="GO" id="GO:0004713">
    <property type="term" value="F:protein tyrosine kinase activity"/>
    <property type="evidence" value="ECO:0007669"/>
    <property type="project" value="TreeGrafter"/>
</dbReference>
<dbReference type="EMBL" id="BJJW01000002">
    <property type="protein sequence ID" value="GDZ83289.1"/>
    <property type="molecule type" value="Genomic_DNA"/>
</dbReference>
<comment type="pathway">
    <text evidence="2">Capsule biogenesis; capsule polysaccharide biosynthesis.</text>
</comment>
<accession>A0A5A5TYT4</accession>
<evidence type="ECO:0000256" key="8">
    <source>
        <dbReference type="ARBA" id="ARBA00022989"/>
    </source>
</evidence>
<proteinExistence type="inferred from homology"/>
<dbReference type="GO" id="GO:0005886">
    <property type="term" value="C:plasma membrane"/>
    <property type="evidence" value="ECO:0007669"/>
    <property type="project" value="UniProtKB-SubCell"/>
</dbReference>
<feature type="domain" description="Polysaccharide chain length determinant N-terminal" evidence="14">
    <location>
        <begin position="5"/>
        <end position="95"/>
    </location>
</feature>
<evidence type="ECO:0000256" key="13">
    <source>
        <dbReference type="SAM" id="Phobius"/>
    </source>
</evidence>
<evidence type="ECO:0000313" key="16">
    <source>
        <dbReference type="EMBL" id="GDZ83289.1"/>
    </source>
</evidence>
<evidence type="ECO:0000256" key="12">
    <source>
        <dbReference type="SAM" id="MobiDB-lite"/>
    </source>
</evidence>
<gene>
    <name evidence="16" type="primary">cps2A</name>
    <name evidence="16" type="ORF">LCIT_05310</name>
</gene>
<dbReference type="AlphaFoldDB" id="A0A5A5TYT4"/>
<dbReference type="InterPro" id="IPR003856">
    <property type="entry name" value="LPS_length_determ_N"/>
</dbReference>
<evidence type="ECO:0000259" key="15">
    <source>
        <dbReference type="Pfam" id="PF13807"/>
    </source>
</evidence>
<dbReference type="GO" id="GO:0000271">
    <property type="term" value="P:polysaccharide biosynthetic process"/>
    <property type="evidence" value="ECO:0007669"/>
    <property type="project" value="UniProtKB-KW"/>
</dbReference>
<keyword evidence="9 13" id="KW-0472">Membrane</keyword>